<feature type="region of interest" description="Disordered" evidence="1">
    <location>
        <begin position="28"/>
        <end position="99"/>
    </location>
</feature>
<evidence type="ECO:0000313" key="2">
    <source>
        <dbReference type="EMBL" id="KAH9831041.1"/>
    </source>
</evidence>
<feature type="region of interest" description="Disordered" evidence="1">
    <location>
        <begin position="1"/>
        <end position="20"/>
    </location>
</feature>
<feature type="region of interest" description="Disordered" evidence="1">
    <location>
        <begin position="138"/>
        <end position="277"/>
    </location>
</feature>
<sequence>MSQASSATGGTASRRGLDRMDAAFHGGGLITVHKLKKKKKKKLRGSNSSVDSDSPAEPGESDSEPEKGIRNSADASLTHYQHDDGGGGDDDDDPTPSSLAASNIAAYSWSAGKMLAQGGWRVGSLALKGVSMAGSAILESQRARERQEDGQDEDRATAGSGGEMEQRYDSHPSGQSWGHGSSQAQGSSSSSTVHHDIRSSEARHGGEINSEAEPRRVKPASRMALLGARAGRGPPVPDPPEKRMPSEDPTSATPGAFPIAPPQLGVTSPVTSGTSLDHDATTLAHVPAASSENSIATTVPPRSQVLSGLLPGIFEPEAGSASLAAPAHDHAGDMRGRRAETSHSRSSAAAPQRLPLLTITSTPPGDPSMDRGRREVRSLDQPGIEGSRDVVASLGQSGTEGSRGVVASLGQSGTEGSHGVTPSVESHSMGSTKDNNRVQAGTDIAKSSAMGKPGDIPADAQPSRPSHRTPSSHLTASSQVGDSPNAAWRHPEESSKSDFPPSSTQDHPGISDLTSNSLPVSDPYATSIWDRTAVTERPTPAQQDGVNRGPDGDASAHRDASPDDTSRSPVDGVRNESVADKLAGLKGRGGRSKASKSPPIDRNDERREPITTAVNTSSEHSSTLPTASARLRSWPKNHPYLFTLGIVLLYGISPYILIVVLRMLNPDLLASVSSFNDYQHRNPLQSINEAHTALQSLSHGLDTEHDFPRFGLELGVGVHGLGRTREGDNSTHAMSFWGEITEVRRGECDALFLALWVGHNTAYTGYEDVCTWYSEAVEAGRCPVVGEVNDSTGAASRQHYWDEDPNHMEAGALHLVATVQRLRSIASLASTFGPVLESALNTSRMHHERIIEILHTVPLPSLLAQDTILYLHPDLLPARKHRLIKAAIYLTSSAAQYTLLPFTLTTPQRAISTTLAAESHALWQSLTTLPHDLHTLLVDLTRHGGACTAHLADLLDWLQHQQRGPTDAETAMLASFVVDGRLKPACTWARELRASATWVRRLEEDVARTRRSGGSSAGAWARVWVGVGVGGLGPLGRPLLREAEEVMRGLGELGRVWREGLTG</sequence>
<comment type="caution">
    <text evidence="2">The sequence shown here is derived from an EMBL/GenBank/DDBJ whole genome shotgun (WGS) entry which is preliminary data.</text>
</comment>
<feature type="compositionally biased region" description="Polar residues" evidence="1">
    <location>
        <begin position="500"/>
        <end position="519"/>
    </location>
</feature>
<feature type="compositionally biased region" description="Basic and acidic residues" evidence="1">
    <location>
        <begin position="193"/>
        <end position="216"/>
    </location>
</feature>
<organism evidence="2 3">
    <name type="scientific">Teratosphaeria destructans</name>
    <dbReference type="NCBI Taxonomy" id="418781"/>
    <lineage>
        <taxon>Eukaryota</taxon>
        <taxon>Fungi</taxon>
        <taxon>Dikarya</taxon>
        <taxon>Ascomycota</taxon>
        <taxon>Pezizomycotina</taxon>
        <taxon>Dothideomycetes</taxon>
        <taxon>Dothideomycetidae</taxon>
        <taxon>Mycosphaerellales</taxon>
        <taxon>Teratosphaeriaceae</taxon>
        <taxon>Teratosphaeria</taxon>
    </lineage>
</organism>
<feature type="compositionally biased region" description="Low complexity" evidence="1">
    <location>
        <begin position="171"/>
        <end position="192"/>
    </location>
</feature>
<feature type="region of interest" description="Disordered" evidence="1">
    <location>
        <begin position="320"/>
        <end position="625"/>
    </location>
</feature>
<dbReference type="Proteomes" id="UP001138500">
    <property type="component" value="Unassembled WGS sequence"/>
</dbReference>
<feature type="compositionally biased region" description="Basic and acidic residues" evidence="1">
    <location>
        <begin position="141"/>
        <end position="156"/>
    </location>
</feature>
<reference evidence="2 3" key="1">
    <citation type="journal article" date="2018" name="IMA Fungus">
        <title>IMA Genome-F 10: Nine draft genome sequences of Claviceps purpurea s.lat., including C. arundinis, C. humidiphila, and C. cf. spartinae, pseudomolecules for the pitch canker pathogen Fusarium circinatum, draft genome of Davidsoniella eucalypti, Grosmannia galeiformis, Quambalaria eucalypti, and Teratosphaeria destructans.</title>
        <authorList>
            <person name="Wingfield B.D."/>
            <person name="Liu M."/>
            <person name="Nguyen H.D."/>
            <person name="Lane F.A."/>
            <person name="Morgan S.W."/>
            <person name="De Vos L."/>
            <person name="Wilken P.M."/>
            <person name="Duong T.A."/>
            <person name="Aylward J."/>
            <person name="Coetzee M.P."/>
            <person name="Dadej K."/>
            <person name="De Beer Z.W."/>
            <person name="Findlay W."/>
            <person name="Havenga M."/>
            <person name="Kolarik M."/>
            <person name="Menzies J.G."/>
            <person name="Naidoo K."/>
            <person name="Pochopski O."/>
            <person name="Shoukouhi P."/>
            <person name="Santana Q.C."/>
            <person name="Seifert K.A."/>
            <person name="Soal N."/>
            <person name="Steenkamp E.T."/>
            <person name="Tatham C.T."/>
            <person name="van der Nest M.A."/>
            <person name="Wingfield M.J."/>
        </authorList>
    </citation>
    <scope>NUCLEOTIDE SEQUENCE [LARGE SCALE GENOMIC DNA]</scope>
    <source>
        <strain evidence="2">CMW44962</strain>
    </source>
</reference>
<feature type="compositionally biased region" description="Basic and acidic residues" evidence="1">
    <location>
        <begin position="599"/>
        <end position="609"/>
    </location>
</feature>
<feature type="compositionally biased region" description="Basic and acidic residues" evidence="1">
    <location>
        <begin position="327"/>
        <end position="343"/>
    </location>
</feature>
<feature type="compositionally biased region" description="Low complexity" evidence="1">
    <location>
        <begin position="462"/>
        <end position="473"/>
    </location>
</feature>
<accession>A0A9W7W3Z4</accession>
<gene>
    <name evidence="2" type="ORF">Tdes44962_MAKER08975</name>
</gene>
<evidence type="ECO:0000313" key="3">
    <source>
        <dbReference type="Proteomes" id="UP001138500"/>
    </source>
</evidence>
<name>A0A9W7W3Z4_9PEZI</name>
<evidence type="ECO:0000256" key="1">
    <source>
        <dbReference type="SAM" id="MobiDB-lite"/>
    </source>
</evidence>
<proteinExistence type="predicted"/>
<feature type="compositionally biased region" description="Basic residues" evidence="1">
    <location>
        <begin position="33"/>
        <end position="44"/>
    </location>
</feature>
<reference evidence="2 3" key="2">
    <citation type="journal article" date="2021" name="Curr. Genet.">
        <title>Genetic response to nitrogen starvation in the aggressive Eucalyptus foliar pathogen Teratosphaeria destructans.</title>
        <authorList>
            <person name="Havenga M."/>
            <person name="Wingfield B.D."/>
            <person name="Wingfield M.J."/>
            <person name="Dreyer L.L."/>
            <person name="Roets F."/>
            <person name="Aylward J."/>
        </authorList>
    </citation>
    <scope>NUCLEOTIDE SEQUENCE [LARGE SCALE GENOMIC DNA]</scope>
    <source>
        <strain evidence="2">CMW44962</strain>
    </source>
</reference>
<keyword evidence="3" id="KW-1185">Reference proteome</keyword>
<protein>
    <submittedName>
        <fullName evidence="2">Uncharacterized protein</fullName>
    </submittedName>
</protein>
<dbReference type="EMBL" id="RIBY02001225">
    <property type="protein sequence ID" value="KAH9831041.1"/>
    <property type="molecule type" value="Genomic_DNA"/>
</dbReference>
<dbReference type="AlphaFoldDB" id="A0A9W7W3Z4"/>
<feature type="compositionally biased region" description="Basic and acidic residues" evidence="1">
    <location>
        <begin position="368"/>
        <end position="378"/>
    </location>
</feature>
<feature type="compositionally biased region" description="Polar residues" evidence="1">
    <location>
        <begin position="265"/>
        <end position="275"/>
    </location>
</feature>
<feature type="compositionally biased region" description="Low complexity" evidence="1">
    <location>
        <begin position="1"/>
        <end position="14"/>
    </location>
</feature>
<feature type="compositionally biased region" description="Basic and acidic residues" evidence="1">
    <location>
        <begin position="550"/>
        <end position="566"/>
    </location>
</feature>
<feature type="compositionally biased region" description="Polar residues" evidence="1">
    <location>
        <begin position="423"/>
        <end position="439"/>
    </location>
</feature>
<feature type="compositionally biased region" description="Polar residues" evidence="1">
    <location>
        <begin position="612"/>
        <end position="625"/>
    </location>
</feature>